<dbReference type="GO" id="GO:0003676">
    <property type="term" value="F:nucleic acid binding"/>
    <property type="evidence" value="ECO:0007669"/>
    <property type="project" value="InterPro"/>
</dbReference>
<dbReference type="PROSITE" id="PS50879">
    <property type="entry name" value="RNASE_H_1"/>
    <property type="match status" value="1"/>
</dbReference>
<dbReference type="InterPro" id="IPR032710">
    <property type="entry name" value="NTF2-like_dom_sf"/>
</dbReference>
<evidence type="ECO:0000256" key="5">
    <source>
        <dbReference type="ARBA" id="ARBA00022722"/>
    </source>
</evidence>
<dbReference type="CDD" id="cd09278">
    <property type="entry name" value="RNase_HI_prokaryote_like"/>
    <property type="match status" value="1"/>
</dbReference>
<comment type="caution">
    <text evidence="13">The sequence shown here is derived from an EMBL/GenBank/DDBJ whole genome shotgun (WGS) entry which is preliminary data.</text>
</comment>
<dbReference type="Gene3D" id="3.10.450.50">
    <property type="match status" value="1"/>
</dbReference>
<dbReference type="InterPro" id="IPR012337">
    <property type="entry name" value="RNaseH-like_sf"/>
</dbReference>
<dbReference type="Proteomes" id="UP000435304">
    <property type="component" value="Unassembled WGS sequence"/>
</dbReference>
<dbReference type="GO" id="GO:0004523">
    <property type="term" value="F:RNA-DNA hybrid ribonuclease activity"/>
    <property type="evidence" value="ECO:0007669"/>
    <property type="project" value="UniProtKB-UniRule"/>
</dbReference>
<accession>A0A6A9UVX9</accession>
<dbReference type="Pfam" id="PF14534">
    <property type="entry name" value="DUF4440"/>
    <property type="match status" value="1"/>
</dbReference>
<keyword evidence="10" id="KW-0963">Cytoplasm</keyword>
<dbReference type="InterPro" id="IPR050092">
    <property type="entry name" value="RNase_H"/>
</dbReference>
<keyword evidence="14" id="KW-1185">Reference proteome</keyword>
<dbReference type="EMBL" id="WPCU01000008">
    <property type="protein sequence ID" value="MVA76848.1"/>
    <property type="molecule type" value="Genomic_DNA"/>
</dbReference>
<evidence type="ECO:0000256" key="3">
    <source>
        <dbReference type="ARBA" id="ARBA00011245"/>
    </source>
</evidence>
<dbReference type="HAMAP" id="MF_00042">
    <property type="entry name" value="RNase_H"/>
    <property type="match status" value="1"/>
</dbReference>
<keyword evidence="6 10" id="KW-0479">Metal-binding</keyword>
<evidence type="ECO:0000256" key="2">
    <source>
        <dbReference type="ARBA" id="ARBA00005300"/>
    </source>
</evidence>
<dbReference type="InterPro" id="IPR002156">
    <property type="entry name" value="RNaseH_domain"/>
</dbReference>
<dbReference type="InterPro" id="IPR036397">
    <property type="entry name" value="RNaseH_sf"/>
</dbReference>
<comment type="similarity">
    <text evidence="2 10">Belongs to the RNase H family.</text>
</comment>
<organism evidence="13 14">
    <name type="scientific">Auraticoccus cholistanensis</name>
    <dbReference type="NCBI Taxonomy" id="2656650"/>
    <lineage>
        <taxon>Bacteria</taxon>
        <taxon>Bacillati</taxon>
        <taxon>Actinomycetota</taxon>
        <taxon>Actinomycetes</taxon>
        <taxon>Propionibacteriales</taxon>
        <taxon>Propionibacteriaceae</taxon>
        <taxon>Auraticoccus</taxon>
    </lineage>
</organism>
<dbReference type="GO" id="GO:0005737">
    <property type="term" value="C:cytoplasm"/>
    <property type="evidence" value="ECO:0007669"/>
    <property type="project" value="UniProtKB-SubCell"/>
</dbReference>
<feature type="binding site" evidence="10">
    <location>
        <position position="75"/>
    </location>
    <ligand>
        <name>Mg(2+)</name>
        <dbReference type="ChEBI" id="CHEBI:18420"/>
        <label>1</label>
    </ligand>
</feature>
<feature type="region of interest" description="Disordered" evidence="11">
    <location>
        <begin position="146"/>
        <end position="225"/>
    </location>
</feature>
<dbReference type="PANTHER" id="PTHR10642">
    <property type="entry name" value="RIBONUCLEASE H1"/>
    <property type="match status" value="1"/>
</dbReference>
<dbReference type="EC" id="3.1.26.4" evidence="4 10"/>
<feature type="domain" description="RNase H type-1" evidence="12">
    <location>
        <begin position="8"/>
        <end position="147"/>
    </location>
</feature>
<evidence type="ECO:0000256" key="1">
    <source>
        <dbReference type="ARBA" id="ARBA00000077"/>
    </source>
</evidence>
<dbReference type="Pfam" id="PF00075">
    <property type="entry name" value="RNase_H"/>
    <property type="match status" value="1"/>
</dbReference>
<comment type="subcellular location">
    <subcellularLocation>
        <location evidence="10">Cytoplasm</location>
    </subcellularLocation>
</comment>
<evidence type="ECO:0000256" key="11">
    <source>
        <dbReference type="SAM" id="MobiDB-lite"/>
    </source>
</evidence>
<dbReference type="InterPro" id="IPR022892">
    <property type="entry name" value="RNaseHI"/>
</dbReference>
<feature type="binding site" evidence="10">
    <location>
        <position position="52"/>
    </location>
    <ligand>
        <name>Mg(2+)</name>
        <dbReference type="ChEBI" id="CHEBI:18420"/>
        <label>1</label>
    </ligand>
</feature>
<keyword evidence="8 10" id="KW-0378">Hydrolase</keyword>
<feature type="binding site" evidence="10">
    <location>
        <position position="17"/>
    </location>
    <ligand>
        <name>Mg(2+)</name>
        <dbReference type="ChEBI" id="CHEBI:18420"/>
        <label>2</label>
    </ligand>
</feature>
<evidence type="ECO:0000313" key="13">
    <source>
        <dbReference type="EMBL" id="MVA76848.1"/>
    </source>
</evidence>
<dbReference type="AlphaFoldDB" id="A0A6A9UVX9"/>
<feature type="binding site" evidence="10">
    <location>
        <position position="17"/>
    </location>
    <ligand>
        <name>Mg(2+)</name>
        <dbReference type="ChEBI" id="CHEBI:18420"/>
        <label>1</label>
    </ligand>
</feature>
<dbReference type="SUPFAM" id="SSF54427">
    <property type="entry name" value="NTF2-like"/>
    <property type="match status" value="1"/>
</dbReference>
<gene>
    <name evidence="10" type="primary">rnhA</name>
    <name evidence="13" type="ORF">GC722_12560</name>
</gene>
<keyword evidence="7 10" id="KW-0255">Endonuclease</keyword>
<evidence type="ECO:0000256" key="10">
    <source>
        <dbReference type="HAMAP-Rule" id="MF_00042"/>
    </source>
</evidence>
<dbReference type="PANTHER" id="PTHR10642:SF26">
    <property type="entry name" value="RIBONUCLEASE H1"/>
    <property type="match status" value="1"/>
</dbReference>
<comment type="cofactor">
    <cofactor evidence="10">
        <name>Mg(2+)</name>
        <dbReference type="ChEBI" id="CHEBI:18420"/>
    </cofactor>
    <text evidence="10">Binds 1 Mg(2+) ion per subunit. May bind a second metal ion at a regulatory site, or after substrate binding.</text>
</comment>
<feature type="binding site" evidence="10">
    <location>
        <position position="139"/>
    </location>
    <ligand>
        <name>Mg(2+)</name>
        <dbReference type="ChEBI" id="CHEBI:18420"/>
        <label>2</label>
    </ligand>
</feature>
<name>A0A6A9UVX9_9ACTN</name>
<evidence type="ECO:0000313" key="14">
    <source>
        <dbReference type="Proteomes" id="UP000435304"/>
    </source>
</evidence>
<protein>
    <recommendedName>
        <fullName evidence="4 10">Ribonuclease H</fullName>
        <shortName evidence="10">RNase H</shortName>
        <ecNumber evidence="4 10">3.1.26.4</ecNumber>
    </recommendedName>
</protein>
<dbReference type="RefSeq" id="WP_156610712.1">
    <property type="nucleotide sequence ID" value="NZ_WPCU01000008.1"/>
</dbReference>
<evidence type="ECO:0000256" key="6">
    <source>
        <dbReference type="ARBA" id="ARBA00022723"/>
    </source>
</evidence>
<dbReference type="GO" id="GO:0043137">
    <property type="term" value="P:DNA replication, removal of RNA primer"/>
    <property type="evidence" value="ECO:0007669"/>
    <property type="project" value="TreeGrafter"/>
</dbReference>
<keyword evidence="9 10" id="KW-0460">Magnesium</keyword>
<keyword evidence="5 10" id="KW-0540">Nuclease</keyword>
<dbReference type="InterPro" id="IPR027843">
    <property type="entry name" value="DUF4440"/>
</dbReference>
<dbReference type="GO" id="GO:0000287">
    <property type="term" value="F:magnesium ion binding"/>
    <property type="evidence" value="ECO:0007669"/>
    <property type="project" value="UniProtKB-UniRule"/>
</dbReference>
<feature type="compositionally biased region" description="Low complexity" evidence="11">
    <location>
        <begin position="183"/>
        <end position="205"/>
    </location>
</feature>
<comment type="subunit">
    <text evidence="3 10">Monomer.</text>
</comment>
<proteinExistence type="inferred from homology"/>
<evidence type="ECO:0000256" key="7">
    <source>
        <dbReference type="ARBA" id="ARBA00022759"/>
    </source>
</evidence>
<evidence type="ECO:0000256" key="4">
    <source>
        <dbReference type="ARBA" id="ARBA00012180"/>
    </source>
</evidence>
<dbReference type="SUPFAM" id="SSF53098">
    <property type="entry name" value="Ribonuclease H-like"/>
    <property type="match status" value="1"/>
</dbReference>
<comment type="function">
    <text evidence="10">Endonuclease that specifically degrades the RNA of RNA-DNA hybrids.</text>
</comment>
<evidence type="ECO:0000256" key="9">
    <source>
        <dbReference type="ARBA" id="ARBA00022842"/>
    </source>
</evidence>
<dbReference type="Gene3D" id="3.30.420.10">
    <property type="entry name" value="Ribonuclease H-like superfamily/Ribonuclease H"/>
    <property type="match status" value="1"/>
</dbReference>
<reference evidence="13 14" key="1">
    <citation type="submission" date="2019-12" db="EMBL/GenBank/DDBJ databases">
        <title>Auraticoccus cholistani sp. nov., an actinomycete isolated from soil of Cholistan desert.</title>
        <authorList>
            <person name="Cheema M.T."/>
        </authorList>
    </citation>
    <scope>NUCLEOTIDE SEQUENCE [LARGE SCALE GENOMIC DNA]</scope>
    <source>
        <strain evidence="13 14">F435</strain>
    </source>
</reference>
<comment type="catalytic activity">
    <reaction evidence="1 10">
        <text>Endonucleolytic cleavage to 5'-phosphomonoester.</text>
        <dbReference type="EC" id="3.1.26.4"/>
    </reaction>
</comment>
<sequence length="352" mass="37405">MSRDARSRGATLVAAADGSALGNPGPAGWAWYVDDDTWAAGGWPHGTNNMGELMAVLDLLRATEPLGVPLRVLCDSTYVIKAVTEWMPGWKRRGWRRADGKPVLNQDLLRELDAALQGRTVELEWVKGHAGHAMNEAADARARAAATAYQRGTEPDTGPGLAHWRPPVVATVDDGEPEDVAPVDQATGDAAAGDGATVDGPAVDGSAGDGPAVDGSAGDGLPSDAEEGVEDALFAVTEPTDEEVVVALERELLDPRVRADPERLEQLLHPHWREIGASGRLWTRAEMIEHLGAQTGTGRTSLEVLEVARVDAATILLLWRSSGPAAPALRSSLWVLTPSGWRQRHHQGTPEA</sequence>
<evidence type="ECO:0000259" key="12">
    <source>
        <dbReference type="PROSITE" id="PS50879"/>
    </source>
</evidence>
<evidence type="ECO:0000256" key="8">
    <source>
        <dbReference type="ARBA" id="ARBA00022801"/>
    </source>
</evidence>